<dbReference type="Pfam" id="PF08566">
    <property type="entry name" value="Pam17"/>
    <property type="match status" value="1"/>
</dbReference>
<feature type="compositionally biased region" description="Polar residues" evidence="13">
    <location>
        <begin position="27"/>
        <end position="44"/>
    </location>
</feature>
<dbReference type="EMBL" id="KE145369">
    <property type="protein sequence ID" value="EPE28083.1"/>
    <property type="molecule type" value="Genomic_DNA"/>
</dbReference>
<dbReference type="PANTHER" id="PTHR28021:SF1">
    <property type="entry name" value="PRESEQUENCE TRANSLOCATED-ASSOCIATED MOTOR SUBUNIT PAM17, MITOCHONDRIAL"/>
    <property type="match status" value="1"/>
</dbReference>
<dbReference type="HOGENOM" id="CLU_068297_0_1_1"/>
<comment type="similarity">
    <text evidence="2 12">Belongs to the PAM17 family.</text>
</comment>
<dbReference type="InterPro" id="IPR013875">
    <property type="entry name" value="Pam17"/>
</dbReference>
<comment type="function">
    <text evidence="12">Component of the PAM complex, a complex required for the translocation of transit peptide-containing proteins from the inner membrane into the mitochondrial matrix in an ATP-dependent manner.</text>
</comment>
<dbReference type="OrthoDB" id="5970083at2759"/>
<comment type="subcellular location">
    <subcellularLocation>
        <location evidence="1 12">Mitochondrion inner membrane</location>
        <topology evidence="1 12">Multi-pass membrane protein</topology>
    </subcellularLocation>
</comment>
<evidence type="ECO:0000256" key="10">
    <source>
        <dbReference type="ARBA" id="ARBA00023128"/>
    </source>
</evidence>
<dbReference type="OMA" id="MIFGFDP"/>
<proteinExistence type="inferred from homology"/>
<keyword evidence="9 12" id="KW-0811">Translocation</keyword>
<feature type="transmembrane region" description="Helical" evidence="12">
    <location>
        <begin position="146"/>
        <end position="172"/>
    </location>
</feature>
<dbReference type="RefSeq" id="XP_008085442.1">
    <property type="nucleotide sequence ID" value="XM_008087251.1"/>
</dbReference>
<evidence type="ECO:0000256" key="11">
    <source>
        <dbReference type="ARBA" id="ARBA00023136"/>
    </source>
</evidence>
<dbReference type="STRING" id="1116229.S3DNN2"/>
<keyword evidence="11 12" id="KW-0472">Membrane</keyword>
<feature type="region of interest" description="Disordered" evidence="13">
    <location>
        <begin position="67"/>
        <end position="91"/>
    </location>
</feature>
<dbReference type="eggNOG" id="ENOG502S1B1">
    <property type="taxonomic scope" value="Eukaryota"/>
</dbReference>
<protein>
    <recommendedName>
        <fullName evidence="12">Presequence translocated-associated motor subunit PAM17</fullName>
    </recommendedName>
</protein>
<reference evidence="14 15" key="1">
    <citation type="journal article" date="2013" name="BMC Genomics">
        <title>Genomics-driven discovery of the pneumocandin biosynthetic gene cluster in the fungus Glarea lozoyensis.</title>
        <authorList>
            <person name="Chen L."/>
            <person name="Yue Q."/>
            <person name="Zhang X."/>
            <person name="Xiang M."/>
            <person name="Wang C."/>
            <person name="Li S."/>
            <person name="Che Y."/>
            <person name="Ortiz-Lopez F.J."/>
            <person name="Bills G.F."/>
            <person name="Liu X."/>
            <person name="An Z."/>
        </authorList>
    </citation>
    <scope>NUCLEOTIDE SEQUENCE [LARGE SCALE GENOMIC DNA]</scope>
    <source>
        <strain evidence="15">ATCC 20868 / MF5171</strain>
    </source>
</reference>
<organism evidence="14 15">
    <name type="scientific">Glarea lozoyensis (strain ATCC 20868 / MF5171)</name>
    <dbReference type="NCBI Taxonomy" id="1116229"/>
    <lineage>
        <taxon>Eukaryota</taxon>
        <taxon>Fungi</taxon>
        <taxon>Dikarya</taxon>
        <taxon>Ascomycota</taxon>
        <taxon>Pezizomycotina</taxon>
        <taxon>Leotiomycetes</taxon>
        <taxon>Helotiales</taxon>
        <taxon>Helotiaceae</taxon>
        <taxon>Glarea</taxon>
    </lineage>
</organism>
<keyword evidence="10 12" id="KW-0496">Mitochondrion</keyword>
<feature type="transmembrane region" description="Helical" evidence="12">
    <location>
        <begin position="108"/>
        <end position="126"/>
    </location>
</feature>
<dbReference type="GO" id="GO:0001405">
    <property type="term" value="C:PAM complex, Tim23 associated import motor"/>
    <property type="evidence" value="ECO:0007669"/>
    <property type="project" value="UniProtKB-UniRule"/>
</dbReference>
<dbReference type="GeneID" id="19463929"/>
<gene>
    <name evidence="14" type="ORF">GLAREA_04874</name>
</gene>
<evidence type="ECO:0000256" key="3">
    <source>
        <dbReference type="ARBA" id="ARBA00022448"/>
    </source>
</evidence>
<evidence type="ECO:0000313" key="14">
    <source>
        <dbReference type="EMBL" id="EPE28083.1"/>
    </source>
</evidence>
<evidence type="ECO:0000256" key="2">
    <source>
        <dbReference type="ARBA" id="ARBA00006837"/>
    </source>
</evidence>
<dbReference type="Proteomes" id="UP000016922">
    <property type="component" value="Unassembled WGS sequence"/>
</dbReference>
<name>S3DNN2_GLAL2</name>
<evidence type="ECO:0000256" key="7">
    <source>
        <dbReference type="ARBA" id="ARBA00022946"/>
    </source>
</evidence>
<evidence type="ECO:0000256" key="8">
    <source>
        <dbReference type="ARBA" id="ARBA00022989"/>
    </source>
</evidence>
<sequence>MLCSPPTLRIAAIGCRMQPTLLAPNAYHTSSPTPLRAQDNPSTKTSRRAPIAKRHISFKKPSLTLPTLRHASTTTNPSTSTSTTQEAHPDPEHLTWNTFFKLRKTRRWYQLGSSVGSGINGFIIGAEVLTRTDTDKLVSQFPIDPFISLGLITFACGGLGWLAGPVVGNAMFNWRNKKFRGQMEEKEKEFYRRIKRYRVDPSASSMANPVPDYYGEKIASVAGYRQWLKDQRAFNKKRQTYV</sequence>
<keyword evidence="3 12" id="KW-0813">Transport</keyword>
<evidence type="ECO:0000256" key="9">
    <source>
        <dbReference type="ARBA" id="ARBA00023010"/>
    </source>
</evidence>
<accession>S3DNN2</accession>
<evidence type="ECO:0000256" key="6">
    <source>
        <dbReference type="ARBA" id="ARBA00022927"/>
    </source>
</evidence>
<comment type="subunit">
    <text evidence="12">Component of the PAM complex.</text>
</comment>
<evidence type="ECO:0000256" key="5">
    <source>
        <dbReference type="ARBA" id="ARBA00022792"/>
    </source>
</evidence>
<keyword evidence="5 12" id="KW-0999">Mitochondrion inner membrane</keyword>
<evidence type="ECO:0000256" key="1">
    <source>
        <dbReference type="ARBA" id="ARBA00004448"/>
    </source>
</evidence>
<keyword evidence="4 12" id="KW-0812">Transmembrane</keyword>
<keyword evidence="8 12" id="KW-1133">Transmembrane helix</keyword>
<dbReference type="AlphaFoldDB" id="S3DNN2"/>
<dbReference type="GO" id="GO:0030150">
    <property type="term" value="P:protein import into mitochondrial matrix"/>
    <property type="evidence" value="ECO:0007669"/>
    <property type="project" value="UniProtKB-UniRule"/>
</dbReference>
<dbReference type="PANTHER" id="PTHR28021">
    <property type="entry name" value="PRESEQUENCE TRANSLOCATED-ASSOCIATED MOTOR SUBUNIT PAM17, MITOCHONDRIAL"/>
    <property type="match status" value="1"/>
</dbReference>
<keyword evidence="6 12" id="KW-0653">Protein transport</keyword>
<evidence type="ECO:0000256" key="13">
    <source>
        <dbReference type="SAM" id="MobiDB-lite"/>
    </source>
</evidence>
<feature type="compositionally biased region" description="Low complexity" evidence="13">
    <location>
        <begin position="72"/>
        <end position="84"/>
    </location>
</feature>
<evidence type="ECO:0000256" key="12">
    <source>
        <dbReference type="RuleBase" id="RU367146"/>
    </source>
</evidence>
<feature type="region of interest" description="Disordered" evidence="13">
    <location>
        <begin position="25"/>
        <end position="51"/>
    </location>
</feature>
<evidence type="ECO:0000256" key="4">
    <source>
        <dbReference type="ARBA" id="ARBA00022692"/>
    </source>
</evidence>
<keyword evidence="15" id="KW-1185">Reference proteome</keyword>
<keyword evidence="7" id="KW-0809">Transit peptide</keyword>
<evidence type="ECO:0000313" key="15">
    <source>
        <dbReference type="Proteomes" id="UP000016922"/>
    </source>
</evidence>
<dbReference type="KEGG" id="glz:GLAREA_04874"/>